<feature type="transmembrane region" description="Helical" evidence="2">
    <location>
        <begin position="252"/>
        <end position="272"/>
    </location>
</feature>
<dbReference type="Proteomes" id="UP000062255">
    <property type="component" value="Chromosome"/>
</dbReference>
<gene>
    <name evidence="3" type="ORF">AFA91_08950</name>
</gene>
<dbReference type="RefSeq" id="WP_049744398.1">
    <property type="nucleotide sequence ID" value="NZ_CP012150.1"/>
</dbReference>
<keyword evidence="2" id="KW-1133">Transmembrane helix</keyword>
<organism evidence="3 4">
    <name type="scientific">Mycolicibacterium goodii</name>
    <name type="common">Mycobacterium goodii</name>
    <dbReference type="NCBI Taxonomy" id="134601"/>
    <lineage>
        <taxon>Bacteria</taxon>
        <taxon>Bacillati</taxon>
        <taxon>Actinomycetota</taxon>
        <taxon>Actinomycetes</taxon>
        <taxon>Mycobacteriales</taxon>
        <taxon>Mycobacteriaceae</taxon>
        <taxon>Mycolicibacterium</taxon>
    </lineage>
</organism>
<dbReference type="OrthoDB" id="4627516at2"/>
<keyword evidence="2" id="KW-0472">Membrane</keyword>
<reference evidence="3 4" key="1">
    <citation type="submission" date="2015-07" db="EMBL/GenBank/DDBJ databases">
        <title>Complete genome sequence of Mycobacterium goodii X7B, a facultative thermophilic biodesulfurizing bacterium.</title>
        <authorList>
            <person name="Yu B."/>
            <person name="Li F."/>
            <person name="Xu P."/>
        </authorList>
    </citation>
    <scope>NUCLEOTIDE SEQUENCE [LARGE SCALE GENOMIC DNA]</scope>
    <source>
        <strain evidence="3 4">X7B</strain>
    </source>
</reference>
<dbReference type="AlphaFoldDB" id="A0A0K0X3G9"/>
<evidence type="ECO:0000256" key="2">
    <source>
        <dbReference type="SAM" id="Phobius"/>
    </source>
</evidence>
<dbReference type="EMBL" id="CP012150">
    <property type="protein sequence ID" value="AKS31979.1"/>
    <property type="molecule type" value="Genomic_DNA"/>
</dbReference>
<feature type="region of interest" description="Disordered" evidence="1">
    <location>
        <begin position="110"/>
        <end position="140"/>
    </location>
</feature>
<dbReference type="STRING" id="134601.AFA91_08950"/>
<evidence type="ECO:0000256" key="1">
    <source>
        <dbReference type="SAM" id="MobiDB-lite"/>
    </source>
</evidence>
<evidence type="ECO:0000313" key="3">
    <source>
        <dbReference type="EMBL" id="AKS31979.1"/>
    </source>
</evidence>
<sequence length="273" mass="29477">MWSNVLGMGFVMSLNPMLLGFVPLLLSRPRPVPNLLVFWIGALIVNFPLMLVPLAAMQLIPSFADLAETLTTAEPGSSIKPFQLGTGVVALLVGAWIAVRMRLKKRARTPEPARVGASSTLLTDEKAAEQPDAESSVAGASPGWIKRSIDKATSIVAPILKRARDAWENGALWVSLLLGFAYMMPPPIALLVDTVIVGADVPVVTQVLAVSAFIFATLLVFEVTLLSYLIAPARTKAVLEPLHDWSHKHRMTILLILFIAIGLWQLITGFGIA</sequence>
<dbReference type="InterPro" id="IPR021315">
    <property type="entry name" value="Gap/Sap"/>
</dbReference>
<feature type="transmembrane region" description="Helical" evidence="2">
    <location>
        <begin position="81"/>
        <end position="99"/>
    </location>
</feature>
<feature type="transmembrane region" description="Helical" evidence="2">
    <location>
        <begin position="204"/>
        <end position="231"/>
    </location>
</feature>
<dbReference type="Pfam" id="PF11139">
    <property type="entry name" value="SfLAP"/>
    <property type="match status" value="1"/>
</dbReference>
<proteinExistence type="predicted"/>
<evidence type="ECO:0000313" key="4">
    <source>
        <dbReference type="Proteomes" id="UP000062255"/>
    </source>
</evidence>
<protein>
    <submittedName>
        <fullName evidence="3">Integral membrane protein</fullName>
    </submittedName>
</protein>
<keyword evidence="2" id="KW-0812">Transmembrane</keyword>
<dbReference type="PATRIC" id="fig|134601.6.peg.1858"/>
<feature type="transmembrane region" description="Helical" evidence="2">
    <location>
        <begin position="171"/>
        <end position="192"/>
    </location>
</feature>
<feature type="transmembrane region" description="Helical" evidence="2">
    <location>
        <begin position="6"/>
        <end position="26"/>
    </location>
</feature>
<feature type="transmembrane region" description="Helical" evidence="2">
    <location>
        <begin position="38"/>
        <end position="61"/>
    </location>
</feature>
<dbReference type="KEGG" id="mgo:AFA91_08950"/>
<name>A0A0K0X3G9_MYCGD</name>
<accession>A0A0K0X3G9</accession>